<keyword evidence="8" id="KW-1185">Reference proteome</keyword>
<keyword evidence="5" id="KW-0732">Signal</keyword>
<reference evidence="7 8" key="1">
    <citation type="submission" date="2024-06" db="EMBL/GenBank/DDBJ databases">
        <title>A chromosome-level genome assembly of beet webworm, Loxostege sticticalis.</title>
        <authorList>
            <person name="Zhang Y."/>
        </authorList>
    </citation>
    <scope>NUCLEOTIDE SEQUENCE [LARGE SCALE GENOMIC DNA]</scope>
    <source>
        <strain evidence="7">AQ026</strain>
        <tissue evidence="7">Whole body</tissue>
    </source>
</reference>
<feature type="domain" description="Fibrillar collagen NC1" evidence="6">
    <location>
        <begin position="140"/>
        <end position="372"/>
    </location>
</feature>
<comment type="caution">
    <text evidence="7">The sequence shown here is derived from an EMBL/GenBank/DDBJ whole genome shotgun (WGS) entry which is preliminary data.</text>
</comment>
<feature type="chain" id="PRO_5045201738" description="Fibrillar collagen NC1 domain-containing protein" evidence="5">
    <location>
        <begin position="23"/>
        <end position="372"/>
    </location>
</feature>
<keyword evidence="2" id="KW-0964">Secreted</keyword>
<dbReference type="InterPro" id="IPR008160">
    <property type="entry name" value="Collagen"/>
</dbReference>
<evidence type="ECO:0000313" key="7">
    <source>
        <dbReference type="EMBL" id="KAL0881818.1"/>
    </source>
</evidence>
<protein>
    <recommendedName>
        <fullName evidence="6">Fibrillar collagen NC1 domain-containing protein</fullName>
    </recommendedName>
</protein>
<evidence type="ECO:0000259" key="6">
    <source>
        <dbReference type="PROSITE" id="PS51461"/>
    </source>
</evidence>
<evidence type="ECO:0000256" key="3">
    <source>
        <dbReference type="ARBA" id="ARBA00023119"/>
    </source>
</evidence>
<accession>A0ABR3HZ39</accession>
<evidence type="ECO:0000256" key="2">
    <source>
        <dbReference type="ARBA" id="ARBA00022525"/>
    </source>
</evidence>
<feature type="compositionally biased region" description="Basic and acidic residues" evidence="4">
    <location>
        <begin position="105"/>
        <end position="119"/>
    </location>
</feature>
<keyword evidence="3" id="KW-0176">Collagen</keyword>
<evidence type="ECO:0000256" key="1">
    <source>
        <dbReference type="ARBA" id="ARBA00004613"/>
    </source>
</evidence>
<dbReference type="Pfam" id="PF01391">
    <property type="entry name" value="Collagen"/>
    <property type="match status" value="1"/>
</dbReference>
<proteinExistence type="predicted"/>
<gene>
    <name evidence="7" type="ORF">ABMA27_001596</name>
</gene>
<dbReference type="EMBL" id="JBEUOH010000011">
    <property type="protein sequence ID" value="KAL0881818.1"/>
    <property type="molecule type" value="Genomic_DNA"/>
</dbReference>
<evidence type="ECO:0000256" key="4">
    <source>
        <dbReference type="SAM" id="MobiDB-lite"/>
    </source>
</evidence>
<name>A0ABR3HZ39_LOXSC</name>
<evidence type="ECO:0000256" key="5">
    <source>
        <dbReference type="SAM" id="SignalP"/>
    </source>
</evidence>
<sequence length="372" mass="41524">MAWKCLMSAFVLFLRFSCYTTEKEIKAKIVDDDNIYSTKLGSCKIGATELRDVIKCESQKGEKGSYGYPGMPGLMGQPGAPGPQGDQGLKGEKGDLGPIGPRGYTGEKGERGESGKKGEPGLPGKGEKGNQGIKGPSGSAALAGTCLQEIRIETETDEEFDGIGTEDFPANFLCDAVFVDEKDAKKTLTGDIWVGYKPEDKFKVRCDEKTRRTCLILTPLKDAYIQKHALNYEKENSPFWLSEKSFNLTQFYNGITMKQIAWLQSKSKQVIQRIKYHCKNSYVAEYNDTALQLLSWNDVTIGPYKTDFSPLSYSLPEKSHACTEEAPKSEWGYSEILITGSSKRLPVIDFFIKDVRREDQRFFLELTELCFG</sequence>
<feature type="signal peptide" evidence="5">
    <location>
        <begin position="1"/>
        <end position="22"/>
    </location>
</feature>
<dbReference type="Gene3D" id="2.60.120.1000">
    <property type="match status" value="1"/>
</dbReference>
<comment type="subcellular location">
    <subcellularLocation>
        <location evidence="1">Secreted</location>
    </subcellularLocation>
</comment>
<feature type="region of interest" description="Disordered" evidence="4">
    <location>
        <begin position="60"/>
        <end position="138"/>
    </location>
</feature>
<dbReference type="Pfam" id="PF01410">
    <property type="entry name" value="COLFI"/>
    <property type="match status" value="1"/>
</dbReference>
<dbReference type="PROSITE" id="PS51461">
    <property type="entry name" value="NC1_FIB"/>
    <property type="match status" value="1"/>
</dbReference>
<organism evidence="7 8">
    <name type="scientific">Loxostege sticticalis</name>
    <name type="common">Beet webworm moth</name>
    <dbReference type="NCBI Taxonomy" id="481309"/>
    <lineage>
        <taxon>Eukaryota</taxon>
        <taxon>Metazoa</taxon>
        <taxon>Ecdysozoa</taxon>
        <taxon>Arthropoda</taxon>
        <taxon>Hexapoda</taxon>
        <taxon>Insecta</taxon>
        <taxon>Pterygota</taxon>
        <taxon>Neoptera</taxon>
        <taxon>Endopterygota</taxon>
        <taxon>Lepidoptera</taxon>
        <taxon>Glossata</taxon>
        <taxon>Ditrysia</taxon>
        <taxon>Pyraloidea</taxon>
        <taxon>Crambidae</taxon>
        <taxon>Pyraustinae</taxon>
        <taxon>Loxostege</taxon>
    </lineage>
</organism>
<dbReference type="PANTHER" id="PTHR24637">
    <property type="entry name" value="COLLAGEN"/>
    <property type="match status" value="1"/>
</dbReference>
<feature type="compositionally biased region" description="Low complexity" evidence="4">
    <location>
        <begin position="65"/>
        <end position="87"/>
    </location>
</feature>
<dbReference type="Proteomes" id="UP001549920">
    <property type="component" value="Unassembled WGS sequence"/>
</dbReference>
<dbReference type="SMART" id="SM00038">
    <property type="entry name" value="COLFI"/>
    <property type="match status" value="1"/>
</dbReference>
<dbReference type="InterPro" id="IPR000885">
    <property type="entry name" value="Fib_collagen_C"/>
</dbReference>
<evidence type="ECO:0000313" key="8">
    <source>
        <dbReference type="Proteomes" id="UP001549920"/>
    </source>
</evidence>